<sequence length="400" mass="44103">MLHYKPGTDLREATRQSSSASCDRQNKIQPKRRVILMQTQAENAGAQEISRLLGSGLTARGYEVFNLFFFRKSDSFDEPPNTLYCSMSRPGNPLALLKMLWTLAGHIRTIKPDAVLTFQHFGNVIGAGVSRLVSRAPVIANQVSSALSMSRPVRTADIVMGSLGFFTCITLNSRDMEREYARYPAPYRSRMKHVPHGFDDKSQSLPKEIARQQFKLPPDHVLLGCAARLHPHKRLDAVIRLLAGEPSWHLALAGQGADEERLRTLADELKVTDRLHFIGEIPPRQMADFLACLDVFVFPSQAETFGLAAVEASSAGIPCVVNDLPVLREVLSFAGKPAAIFVDAADQAELSAAVSRVLTDSALSTELRQSAKGLKSRYSLDSMVDEYVHILDEVIGMGRT</sequence>
<feature type="region of interest" description="Disordered" evidence="1">
    <location>
        <begin position="1"/>
        <end position="27"/>
    </location>
</feature>
<dbReference type="GO" id="GO:0016757">
    <property type="term" value="F:glycosyltransferase activity"/>
    <property type="evidence" value="ECO:0007669"/>
    <property type="project" value="InterPro"/>
</dbReference>
<accession>A0A109JNH0</accession>
<dbReference type="Gene3D" id="3.40.50.2000">
    <property type="entry name" value="Glycogen Phosphorylase B"/>
    <property type="match status" value="2"/>
</dbReference>
<keyword evidence="4" id="KW-1185">Reference proteome</keyword>
<feature type="compositionally biased region" description="Basic and acidic residues" evidence="1">
    <location>
        <begin position="1"/>
        <end position="14"/>
    </location>
</feature>
<dbReference type="CDD" id="cd03801">
    <property type="entry name" value="GT4_PimA-like"/>
    <property type="match status" value="1"/>
</dbReference>
<dbReference type="EMBL" id="LNCU01000084">
    <property type="protein sequence ID" value="KWV52173.1"/>
    <property type="molecule type" value="Genomic_DNA"/>
</dbReference>
<gene>
    <name evidence="3" type="ORF">AS156_10565</name>
</gene>
<dbReference type="PANTHER" id="PTHR12526:SF634">
    <property type="entry name" value="BLL3361 PROTEIN"/>
    <property type="match status" value="1"/>
</dbReference>
<evidence type="ECO:0000313" key="4">
    <source>
        <dbReference type="Proteomes" id="UP000057737"/>
    </source>
</evidence>
<evidence type="ECO:0000259" key="2">
    <source>
        <dbReference type="Pfam" id="PF00534"/>
    </source>
</evidence>
<dbReference type="PANTHER" id="PTHR12526">
    <property type="entry name" value="GLYCOSYLTRANSFERASE"/>
    <property type="match status" value="1"/>
</dbReference>
<dbReference type="InterPro" id="IPR001296">
    <property type="entry name" value="Glyco_trans_1"/>
</dbReference>
<reference evidence="3 4" key="1">
    <citation type="submission" date="2015-11" db="EMBL/GenBank/DDBJ databases">
        <title>Draft Genome Sequence of the Strain BR 10303 (Bradyrhizobium sp.) isolated from nodules of Centrolobium paraense.</title>
        <authorList>
            <person name="Zelli J.E."/>
            <person name="Simoes-Araujo J.L."/>
            <person name="Barauna A.C."/>
            <person name="Silva K."/>
        </authorList>
    </citation>
    <scope>NUCLEOTIDE SEQUENCE [LARGE SCALE GENOMIC DNA]</scope>
    <source>
        <strain evidence="3 4">BR 10303</strain>
    </source>
</reference>
<evidence type="ECO:0000313" key="3">
    <source>
        <dbReference type="EMBL" id="KWV52173.1"/>
    </source>
</evidence>
<evidence type="ECO:0000256" key="1">
    <source>
        <dbReference type="SAM" id="MobiDB-lite"/>
    </source>
</evidence>
<protein>
    <submittedName>
        <fullName evidence="3">Glycosyl transferase</fullName>
    </submittedName>
</protein>
<dbReference type="OrthoDB" id="9790710at2"/>
<comment type="caution">
    <text evidence="3">The sequence shown here is derived from an EMBL/GenBank/DDBJ whole genome shotgun (WGS) entry which is preliminary data.</text>
</comment>
<dbReference type="AlphaFoldDB" id="A0A109JNH0"/>
<organism evidence="3 4">
    <name type="scientific">Bradyrhizobium macuxiense</name>
    <dbReference type="NCBI Taxonomy" id="1755647"/>
    <lineage>
        <taxon>Bacteria</taxon>
        <taxon>Pseudomonadati</taxon>
        <taxon>Pseudomonadota</taxon>
        <taxon>Alphaproteobacteria</taxon>
        <taxon>Hyphomicrobiales</taxon>
        <taxon>Nitrobacteraceae</taxon>
        <taxon>Bradyrhizobium</taxon>
    </lineage>
</organism>
<dbReference type="Pfam" id="PF00534">
    <property type="entry name" value="Glycos_transf_1"/>
    <property type="match status" value="1"/>
</dbReference>
<dbReference type="SUPFAM" id="SSF53756">
    <property type="entry name" value="UDP-Glycosyltransferase/glycogen phosphorylase"/>
    <property type="match status" value="1"/>
</dbReference>
<name>A0A109JNH0_9BRAD</name>
<keyword evidence="3" id="KW-0808">Transferase</keyword>
<proteinExistence type="predicted"/>
<feature type="domain" description="Glycosyl transferase family 1" evidence="2">
    <location>
        <begin position="207"/>
        <end position="372"/>
    </location>
</feature>
<dbReference type="Proteomes" id="UP000057737">
    <property type="component" value="Unassembled WGS sequence"/>
</dbReference>